<organism evidence="2 3">
    <name type="scientific">Protomyces lactucae-debilis</name>
    <dbReference type="NCBI Taxonomy" id="2754530"/>
    <lineage>
        <taxon>Eukaryota</taxon>
        <taxon>Fungi</taxon>
        <taxon>Dikarya</taxon>
        <taxon>Ascomycota</taxon>
        <taxon>Taphrinomycotina</taxon>
        <taxon>Taphrinomycetes</taxon>
        <taxon>Taphrinales</taxon>
        <taxon>Protomycetaceae</taxon>
        <taxon>Protomyces</taxon>
    </lineage>
</organism>
<dbReference type="GO" id="GO:0005634">
    <property type="term" value="C:nucleus"/>
    <property type="evidence" value="ECO:0007669"/>
    <property type="project" value="TreeGrafter"/>
</dbReference>
<protein>
    <submittedName>
        <fullName evidence="2">CTLH/CRA C-terminal to lish motif domain-domain-containing protein</fullName>
    </submittedName>
</protein>
<dbReference type="InterPro" id="IPR006594">
    <property type="entry name" value="LisH"/>
</dbReference>
<dbReference type="PROSITE" id="PS50897">
    <property type="entry name" value="CTLH"/>
    <property type="match status" value="1"/>
</dbReference>
<dbReference type="InterPro" id="IPR013144">
    <property type="entry name" value="CRA_dom"/>
</dbReference>
<dbReference type="RefSeq" id="XP_040727577.1">
    <property type="nucleotide sequence ID" value="XM_040866455.1"/>
</dbReference>
<dbReference type="PANTHER" id="PTHR12170:SF3">
    <property type="entry name" value="GH10162P"/>
    <property type="match status" value="1"/>
</dbReference>
<dbReference type="Proteomes" id="UP000193685">
    <property type="component" value="Unassembled WGS sequence"/>
</dbReference>
<dbReference type="OrthoDB" id="1933281at2759"/>
<sequence length="370" mass="41366">MNDVVATQKKLEAKYKSSNSIASIEHAIESLQQLRQQLQDGVVSETAAQDMMGDSVRTLCRNLGEDQKETYNVHAKHSKAIAKRFKADIASDPVQNVIHDQRPLVDQAIVMHLLRQGDFTNAEAFAREASVARDDKLWDAFKVLYEITTSLSRGELSDAIAWARARREHLQQRRSSLEFNLHKAQYIRIYQTSHVFEAIKYAQQEFPAFGKTHMKEIQQLFTALTFHGNRDKSPYGHLFASPQPALREIFARDYLALLQLGVTPPIQTTVEAAAIALPTLIKLASLKFNKPAEQEPTGSGVDIDLPAKFRHHSVFVCPVMRDVSATGFLLACGHVIGSEALQGLARGTNKLKCIYCPTLSNVAEARQLIF</sequence>
<dbReference type="GO" id="GO:0043161">
    <property type="term" value="P:proteasome-mediated ubiquitin-dependent protein catabolic process"/>
    <property type="evidence" value="ECO:0007669"/>
    <property type="project" value="InterPro"/>
</dbReference>
<dbReference type="InterPro" id="IPR045098">
    <property type="entry name" value="Fyv10_fam"/>
</dbReference>
<reference evidence="2 3" key="1">
    <citation type="submission" date="2016-07" db="EMBL/GenBank/DDBJ databases">
        <title>Pervasive Adenine N6-methylation of Active Genes in Fungi.</title>
        <authorList>
            <consortium name="DOE Joint Genome Institute"/>
            <person name="Mondo S.J."/>
            <person name="Dannebaum R.O."/>
            <person name="Kuo R.C."/>
            <person name="Labutti K."/>
            <person name="Haridas S."/>
            <person name="Kuo A."/>
            <person name="Salamov A."/>
            <person name="Ahrendt S.R."/>
            <person name="Lipzen A."/>
            <person name="Sullivan W."/>
            <person name="Andreopoulos W.B."/>
            <person name="Clum A."/>
            <person name="Lindquist E."/>
            <person name="Daum C."/>
            <person name="Ramamoorthy G.K."/>
            <person name="Gryganskyi A."/>
            <person name="Culley D."/>
            <person name="Magnuson J.K."/>
            <person name="James T.Y."/>
            <person name="O'Malley M.A."/>
            <person name="Stajich J.E."/>
            <person name="Spatafora J.W."/>
            <person name="Visel A."/>
            <person name="Grigoriev I.V."/>
        </authorList>
    </citation>
    <scope>NUCLEOTIDE SEQUENCE [LARGE SCALE GENOMIC DNA]</scope>
    <source>
        <strain evidence="2 3">12-1054</strain>
    </source>
</reference>
<dbReference type="GO" id="GO:0034657">
    <property type="term" value="C:GID complex"/>
    <property type="evidence" value="ECO:0007669"/>
    <property type="project" value="TreeGrafter"/>
</dbReference>
<evidence type="ECO:0000313" key="2">
    <source>
        <dbReference type="EMBL" id="ORY86395.1"/>
    </source>
</evidence>
<dbReference type="EMBL" id="MCFI01000003">
    <property type="protein sequence ID" value="ORY86395.1"/>
    <property type="molecule type" value="Genomic_DNA"/>
</dbReference>
<dbReference type="InterPro" id="IPR006595">
    <property type="entry name" value="CTLH_C"/>
</dbReference>
<evidence type="ECO:0000313" key="3">
    <source>
        <dbReference type="Proteomes" id="UP000193685"/>
    </source>
</evidence>
<dbReference type="GO" id="GO:0005737">
    <property type="term" value="C:cytoplasm"/>
    <property type="evidence" value="ECO:0007669"/>
    <property type="project" value="TreeGrafter"/>
</dbReference>
<feature type="domain" description="CTLH" evidence="1">
    <location>
        <begin position="140"/>
        <end position="197"/>
    </location>
</feature>
<dbReference type="PANTHER" id="PTHR12170">
    <property type="entry name" value="MACROPHAGE ERYTHROBLAST ATTACHER-RELATED"/>
    <property type="match status" value="1"/>
</dbReference>
<dbReference type="GO" id="GO:0004842">
    <property type="term" value="F:ubiquitin-protein transferase activity"/>
    <property type="evidence" value="ECO:0007669"/>
    <property type="project" value="InterPro"/>
</dbReference>
<dbReference type="SMART" id="SM00757">
    <property type="entry name" value="CRA"/>
    <property type="match status" value="1"/>
</dbReference>
<proteinExistence type="predicted"/>
<dbReference type="GeneID" id="63783054"/>
<dbReference type="AlphaFoldDB" id="A0A1Y2FUM3"/>
<gene>
    <name evidence="2" type="ORF">BCR37DRAFT_219535</name>
</gene>
<dbReference type="InterPro" id="IPR024964">
    <property type="entry name" value="CTLH/CRA"/>
</dbReference>
<dbReference type="PROSITE" id="PS50896">
    <property type="entry name" value="LISH"/>
    <property type="match status" value="1"/>
</dbReference>
<dbReference type="STRING" id="56484.A0A1Y2FUM3"/>
<evidence type="ECO:0000259" key="1">
    <source>
        <dbReference type="PROSITE" id="PS50897"/>
    </source>
</evidence>
<dbReference type="OMA" id="FEATNND"/>
<name>A0A1Y2FUM3_PROLT</name>
<dbReference type="Pfam" id="PF10607">
    <property type="entry name" value="CTLH"/>
    <property type="match status" value="1"/>
</dbReference>
<keyword evidence="3" id="KW-1185">Reference proteome</keyword>
<comment type="caution">
    <text evidence="2">The sequence shown here is derived from an EMBL/GenBank/DDBJ whole genome shotgun (WGS) entry which is preliminary data.</text>
</comment>
<accession>A0A1Y2FUM3</accession>